<dbReference type="Pfam" id="PF18920">
    <property type="entry name" value="DUF5671"/>
    <property type="match status" value="1"/>
</dbReference>
<dbReference type="EMBL" id="MGIO01000028">
    <property type="protein sequence ID" value="OGM89387.1"/>
    <property type="molecule type" value="Genomic_DNA"/>
</dbReference>
<feature type="transmembrane region" description="Helical" evidence="1">
    <location>
        <begin position="61"/>
        <end position="79"/>
    </location>
</feature>
<dbReference type="Proteomes" id="UP000182002">
    <property type="component" value="Unassembled WGS sequence"/>
</dbReference>
<accession>A0A1F8DL92</accession>
<feature type="domain" description="DUF5671" evidence="2">
    <location>
        <begin position="16"/>
        <end position="149"/>
    </location>
</feature>
<comment type="caution">
    <text evidence="3">The sequence shown here is derived from an EMBL/GenBank/DDBJ whole genome shotgun (WGS) entry which is preliminary data.</text>
</comment>
<dbReference type="InterPro" id="IPR043728">
    <property type="entry name" value="DUF5671"/>
</dbReference>
<evidence type="ECO:0000256" key="1">
    <source>
        <dbReference type="SAM" id="Phobius"/>
    </source>
</evidence>
<sequence length="317" mass="36194">MENIQTQTKLIGPKDVFLEFWLFGTLYLSAVFVVTLFFQYINYFFEDLANPYSFSQSTVRWTVAILIAVLPTHIFVLRLREKDYLAIPEKREARLRKWLTYLTLFIASITCVVDFATLVFYFLDGEISVRFILKVLAVATVAGGVLWYYLTDLRRTIPETPKSAKLIRIIAVVAVIAVIAGAFFISGSPFAARDQKIDSQRESDLQGIQSQIIYHWQKKGVLPTSLSELTDSISGYKAPNDPETGVPYEYKITDDLNFELCATFSTEISKDNGIGRYPMQNDSYLWDHGKGKTCFERSIDPQLYSSDNNLKTVPIFR</sequence>
<feature type="transmembrane region" description="Helical" evidence="1">
    <location>
        <begin position="20"/>
        <end position="41"/>
    </location>
</feature>
<evidence type="ECO:0000313" key="3">
    <source>
        <dbReference type="EMBL" id="OGM89387.1"/>
    </source>
</evidence>
<dbReference type="AlphaFoldDB" id="A0A1F8DL92"/>
<organism evidence="3 4">
    <name type="scientific">Candidatus Wolfebacteria bacterium RBG_13_41_7</name>
    <dbReference type="NCBI Taxonomy" id="1802554"/>
    <lineage>
        <taxon>Bacteria</taxon>
        <taxon>Candidatus Wolfeibacteriota</taxon>
    </lineage>
</organism>
<evidence type="ECO:0000313" key="4">
    <source>
        <dbReference type="Proteomes" id="UP000182002"/>
    </source>
</evidence>
<protein>
    <recommendedName>
        <fullName evidence="2">DUF5671 domain-containing protein</fullName>
    </recommendedName>
</protein>
<name>A0A1F8DL92_9BACT</name>
<gene>
    <name evidence="3" type="ORF">A3J77_01200</name>
</gene>
<keyword evidence="1" id="KW-0472">Membrane</keyword>
<feature type="transmembrane region" description="Helical" evidence="1">
    <location>
        <begin position="129"/>
        <end position="149"/>
    </location>
</feature>
<proteinExistence type="predicted"/>
<feature type="transmembrane region" description="Helical" evidence="1">
    <location>
        <begin position="99"/>
        <end position="123"/>
    </location>
</feature>
<reference evidence="3 4" key="1">
    <citation type="journal article" date="2016" name="Nat. Commun.">
        <title>Thousands of microbial genomes shed light on interconnected biogeochemical processes in an aquifer system.</title>
        <authorList>
            <person name="Anantharaman K."/>
            <person name="Brown C.T."/>
            <person name="Hug L.A."/>
            <person name="Sharon I."/>
            <person name="Castelle C.J."/>
            <person name="Probst A.J."/>
            <person name="Thomas B.C."/>
            <person name="Singh A."/>
            <person name="Wilkins M.J."/>
            <person name="Karaoz U."/>
            <person name="Brodie E.L."/>
            <person name="Williams K.H."/>
            <person name="Hubbard S.S."/>
            <person name="Banfield J.F."/>
        </authorList>
    </citation>
    <scope>NUCLEOTIDE SEQUENCE [LARGE SCALE GENOMIC DNA]</scope>
</reference>
<keyword evidence="1" id="KW-0812">Transmembrane</keyword>
<keyword evidence="1" id="KW-1133">Transmembrane helix</keyword>
<evidence type="ECO:0000259" key="2">
    <source>
        <dbReference type="Pfam" id="PF18920"/>
    </source>
</evidence>
<feature type="transmembrane region" description="Helical" evidence="1">
    <location>
        <begin position="169"/>
        <end position="192"/>
    </location>
</feature>